<comment type="caution">
    <text evidence="8">The sequence shown here is derived from an EMBL/GenBank/DDBJ whole genome shotgun (WGS) entry which is preliminary data.</text>
</comment>
<dbReference type="Proteomes" id="UP001304671">
    <property type="component" value="Unassembled WGS sequence"/>
</dbReference>
<keyword evidence="4" id="KW-0255">Endonuclease</keyword>
<dbReference type="Pfam" id="PF00825">
    <property type="entry name" value="Ribonuclease_P"/>
    <property type="match status" value="1"/>
</dbReference>
<dbReference type="InterPro" id="IPR020539">
    <property type="entry name" value="RNase_P_CS"/>
</dbReference>
<dbReference type="Gene3D" id="3.30.230.10">
    <property type="match status" value="1"/>
</dbReference>
<evidence type="ECO:0000256" key="2">
    <source>
        <dbReference type="ARBA" id="ARBA00022694"/>
    </source>
</evidence>
<dbReference type="InterPro" id="IPR014721">
    <property type="entry name" value="Ribsml_uS5_D2-typ_fold_subgr"/>
</dbReference>
<dbReference type="GO" id="GO:0004526">
    <property type="term" value="F:ribonuclease P activity"/>
    <property type="evidence" value="ECO:0007669"/>
    <property type="project" value="UniProtKB-EC"/>
</dbReference>
<dbReference type="PROSITE" id="PS00648">
    <property type="entry name" value="RIBONUCLEASE_P"/>
    <property type="match status" value="1"/>
</dbReference>
<evidence type="ECO:0000256" key="3">
    <source>
        <dbReference type="ARBA" id="ARBA00022722"/>
    </source>
</evidence>
<name>A0ABU5QTV5_9BACT</name>
<keyword evidence="6" id="KW-0694">RNA-binding</keyword>
<dbReference type="InterPro" id="IPR020568">
    <property type="entry name" value="Ribosomal_Su5_D2-typ_SF"/>
</dbReference>
<evidence type="ECO:0000256" key="7">
    <source>
        <dbReference type="NCBIfam" id="TIGR00188"/>
    </source>
</evidence>
<dbReference type="NCBIfam" id="TIGR00188">
    <property type="entry name" value="rnpA"/>
    <property type="match status" value="1"/>
</dbReference>
<evidence type="ECO:0000256" key="1">
    <source>
        <dbReference type="ARBA" id="ARBA00002663"/>
    </source>
</evidence>
<dbReference type="SUPFAM" id="SSF54211">
    <property type="entry name" value="Ribosomal protein S5 domain 2-like"/>
    <property type="match status" value="1"/>
</dbReference>
<evidence type="ECO:0000313" key="9">
    <source>
        <dbReference type="Proteomes" id="UP001304671"/>
    </source>
</evidence>
<reference evidence="8 9" key="1">
    <citation type="submission" date="2023-12" db="EMBL/GenBank/DDBJ databases">
        <title>Novel species of the genus Arcicella isolated from rivers.</title>
        <authorList>
            <person name="Lu H."/>
        </authorList>
    </citation>
    <scope>NUCLEOTIDE SEQUENCE [LARGE SCALE GENOMIC DNA]</scope>
    <source>
        <strain evidence="8 9">LMG 21963</strain>
    </source>
</reference>
<accession>A0ABU5QTV5</accession>
<dbReference type="InterPro" id="IPR000100">
    <property type="entry name" value="RNase_P"/>
</dbReference>
<comment type="function">
    <text evidence="1">RNaseP catalyzes the removal of the 5'-leader sequence from pre-tRNA to produce the mature 5'-terminus. It can also cleave other RNA substrates such as 4.5S RNA. The protein component plays an auxiliary but essential role in vivo by binding to the 5'-leader sequence and broadening the substrate specificity of the ribozyme.</text>
</comment>
<keyword evidence="9" id="KW-1185">Reference proteome</keyword>
<keyword evidence="3" id="KW-0540">Nuclease</keyword>
<evidence type="ECO:0000256" key="4">
    <source>
        <dbReference type="ARBA" id="ARBA00022759"/>
    </source>
</evidence>
<dbReference type="EMBL" id="JAYFUL010000046">
    <property type="protein sequence ID" value="MEA5260154.1"/>
    <property type="molecule type" value="Genomic_DNA"/>
</dbReference>
<evidence type="ECO:0000256" key="5">
    <source>
        <dbReference type="ARBA" id="ARBA00022801"/>
    </source>
</evidence>
<keyword evidence="2" id="KW-0819">tRNA processing</keyword>
<dbReference type="RefSeq" id="WP_323252403.1">
    <property type="nucleotide sequence ID" value="NZ_JAYFUL010000046.1"/>
</dbReference>
<evidence type="ECO:0000313" key="8">
    <source>
        <dbReference type="EMBL" id="MEA5260154.1"/>
    </source>
</evidence>
<protein>
    <recommendedName>
        <fullName evidence="7">Ribonuclease P protein component</fullName>
        <ecNumber evidence="7">3.1.26.5</ecNumber>
    </recommendedName>
</protein>
<proteinExistence type="predicted"/>
<sequence length="155" mass="18182">MKFTFKKSERLSSKKVIDKLFDRKGSEKINSVFLYPFRVSYIFNNADTALIENYIPEQMEEETSEEILEASSTENPESPLPAILISVSKRYFKHAVDRNLIKRRTREAYRLNKQLLLEKPSSQIPAYIAFVYIAKTIEDYPKIEKSMKAIFKKMV</sequence>
<organism evidence="8 9">
    <name type="scientific">Arcicella aquatica</name>
    <dbReference type="NCBI Taxonomy" id="217141"/>
    <lineage>
        <taxon>Bacteria</taxon>
        <taxon>Pseudomonadati</taxon>
        <taxon>Bacteroidota</taxon>
        <taxon>Cytophagia</taxon>
        <taxon>Cytophagales</taxon>
        <taxon>Flectobacillaceae</taxon>
        <taxon>Arcicella</taxon>
    </lineage>
</organism>
<keyword evidence="5 8" id="KW-0378">Hydrolase</keyword>
<gene>
    <name evidence="8" type="primary">rnpA</name>
    <name evidence="8" type="ORF">VB264_20315</name>
</gene>
<dbReference type="EC" id="3.1.26.5" evidence="7"/>
<evidence type="ECO:0000256" key="6">
    <source>
        <dbReference type="ARBA" id="ARBA00022884"/>
    </source>
</evidence>